<keyword evidence="6" id="KW-0963">Cytoplasm</keyword>
<comment type="similarity">
    <text evidence="1 6">Belongs to the PAPS reductase family. CysH subfamily.</text>
</comment>
<feature type="binding site" evidence="6">
    <location>
        <position position="212"/>
    </location>
    <ligand>
        <name>[4Fe-4S] cluster</name>
        <dbReference type="ChEBI" id="CHEBI:49883"/>
    </ligand>
</feature>
<dbReference type="GO" id="GO:0051539">
    <property type="term" value="F:4 iron, 4 sulfur cluster binding"/>
    <property type="evidence" value="ECO:0007669"/>
    <property type="project" value="UniProtKB-UniRule"/>
</dbReference>
<proteinExistence type="inferred from homology"/>
<keyword evidence="4 6" id="KW-0408">Iron</keyword>
<feature type="active site" description="Nucleophile; cysteine thiosulfonate intermediate" evidence="6">
    <location>
        <position position="237"/>
    </location>
</feature>
<feature type="domain" description="Phosphoadenosine phosphosulphate reductase" evidence="7">
    <location>
        <begin position="57"/>
        <end position="215"/>
    </location>
</feature>
<dbReference type="Gene3D" id="3.40.50.620">
    <property type="entry name" value="HUPs"/>
    <property type="match status" value="1"/>
</dbReference>
<feature type="binding site" evidence="6">
    <location>
        <position position="126"/>
    </location>
    <ligand>
        <name>[4Fe-4S] cluster</name>
        <dbReference type="ChEBI" id="CHEBI:49883"/>
    </ligand>
</feature>
<comment type="cofactor">
    <cofactor evidence="6">
        <name>[4Fe-4S] cluster</name>
        <dbReference type="ChEBI" id="CHEBI:49883"/>
    </cofactor>
    <text evidence="6">Binds 1 [4Fe-4S] cluster per subunit.</text>
</comment>
<keyword evidence="3 6" id="KW-0560">Oxidoreductase</keyword>
<dbReference type="EC" id="1.8.4.10" evidence="6"/>
<evidence type="ECO:0000256" key="5">
    <source>
        <dbReference type="ARBA" id="ARBA00023014"/>
    </source>
</evidence>
<dbReference type="AlphaFoldDB" id="A0A9X4E0V6"/>
<organism evidence="8">
    <name type="scientific">Neisseria leonii</name>
    <dbReference type="NCBI Taxonomy" id="2995413"/>
    <lineage>
        <taxon>Bacteria</taxon>
        <taxon>Pseudomonadati</taxon>
        <taxon>Pseudomonadota</taxon>
        <taxon>Betaproteobacteria</taxon>
        <taxon>Neisseriales</taxon>
        <taxon>Neisseriaceae</taxon>
        <taxon>Neisseria</taxon>
    </lineage>
</organism>
<comment type="subcellular location">
    <subcellularLocation>
        <location evidence="6">Cytoplasm</location>
    </subcellularLocation>
</comment>
<evidence type="ECO:0000256" key="6">
    <source>
        <dbReference type="HAMAP-Rule" id="MF_00063"/>
    </source>
</evidence>
<dbReference type="PIRSF" id="PIRSF000857">
    <property type="entry name" value="PAPS_reductase"/>
    <property type="match status" value="1"/>
</dbReference>
<dbReference type="InterPro" id="IPR002500">
    <property type="entry name" value="PAPS_reduct_dom"/>
</dbReference>
<gene>
    <name evidence="6" type="primary">cysH</name>
    <name evidence="8" type="ORF">ORY91_000312</name>
    <name evidence="9" type="ORF">V9W64_00935</name>
</gene>
<name>A0A9X4E0V6_9NEIS</name>
<dbReference type="NCBIfam" id="NF002537">
    <property type="entry name" value="PRK02090.1"/>
    <property type="match status" value="1"/>
</dbReference>
<evidence type="ECO:0000259" key="7">
    <source>
        <dbReference type="Pfam" id="PF01507"/>
    </source>
</evidence>
<evidence type="ECO:0000256" key="1">
    <source>
        <dbReference type="ARBA" id="ARBA00009732"/>
    </source>
</evidence>
<dbReference type="InterPro" id="IPR004511">
    <property type="entry name" value="PAPS/APS_Rdtase"/>
</dbReference>
<dbReference type="SUPFAM" id="SSF52402">
    <property type="entry name" value="Adenine nucleotide alpha hydrolases-like"/>
    <property type="match status" value="1"/>
</dbReference>
<evidence type="ECO:0000313" key="9">
    <source>
        <dbReference type="EMBL" id="WWY03349.1"/>
    </source>
</evidence>
<dbReference type="GO" id="GO:0019379">
    <property type="term" value="P:sulfate assimilation, phosphoadenylyl sulfate reduction by phosphoadenylyl-sulfate reductase (thioredoxin)"/>
    <property type="evidence" value="ECO:0007669"/>
    <property type="project" value="UniProtKB-UniRule"/>
</dbReference>
<evidence type="ECO:0000313" key="10">
    <source>
        <dbReference type="Proteomes" id="UP001149607"/>
    </source>
</evidence>
<comment type="catalytic activity">
    <reaction evidence="6">
        <text>[thioredoxin]-disulfide + sulfite + AMP + 2 H(+) = adenosine 5'-phosphosulfate + [thioredoxin]-dithiol</text>
        <dbReference type="Rhea" id="RHEA:21976"/>
        <dbReference type="Rhea" id="RHEA-COMP:10698"/>
        <dbReference type="Rhea" id="RHEA-COMP:10700"/>
        <dbReference type="ChEBI" id="CHEBI:15378"/>
        <dbReference type="ChEBI" id="CHEBI:17359"/>
        <dbReference type="ChEBI" id="CHEBI:29950"/>
        <dbReference type="ChEBI" id="CHEBI:50058"/>
        <dbReference type="ChEBI" id="CHEBI:58243"/>
        <dbReference type="ChEBI" id="CHEBI:456215"/>
        <dbReference type="EC" id="1.8.4.10"/>
    </reaction>
</comment>
<dbReference type="GO" id="GO:0005737">
    <property type="term" value="C:cytoplasm"/>
    <property type="evidence" value="ECO:0007669"/>
    <property type="project" value="UniProtKB-SubCell"/>
</dbReference>
<dbReference type="PANTHER" id="PTHR46482">
    <property type="entry name" value="5'-ADENYLYLSULFATE REDUCTASE 3, CHLOROPLASTIC"/>
    <property type="match status" value="1"/>
</dbReference>
<keyword evidence="2 6" id="KW-0479">Metal-binding</keyword>
<comment type="function">
    <text evidence="6">Catalyzes the formation of sulfite from adenosine 5'-phosphosulfate (APS) using thioredoxin as an electron donor.</text>
</comment>
<reference evidence="9" key="2">
    <citation type="submission" date="2024-02" db="EMBL/GenBank/DDBJ databases">
        <title>Neisseria leonii sp. nov.</title>
        <authorList>
            <person name="Boutroux M."/>
            <person name="Favre-Rochex S."/>
            <person name="Gorgette O."/>
            <person name="Touak G."/>
            <person name="Muhle E."/>
            <person name="Chesneau O."/>
            <person name="Clermont D."/>
            <person name="Rahi P."/>
        </authorList>
    </citation>
    <scope>NUCLEOTIDE SEQUENCE</scope>
    <source>
        <strain evidence="9">51.81</strain>
    </source>
</reference>
<evidence type="ECO:0000256" key="2">
    <source>
        <dbReference type="ARBA" id="ARBA00022723"/>
    </source>
</evidence>
<protein>
    <recommendedName>
        <fullName evidence="6">Adenosine 5'-phosphosulfate reductase</fullName>
        <shortName evidence="6">APS reductase</shortName>
        <ecNumber evidence="6">1.8.4.10</ecNumber>
    </recommendedName>
    <alternativeName>
        <fullName evidence="6">5'-adenylylsulfate reductase</fullName>
    </alternativeName>
    <alternativeName>
        <fullName evidence="6">Thioredoxin-dependent 5'-adenylylsulfate reductase</fullName>
    </alternativeName>
</protein>
<sequence length="249" mass="27841">MKPELWQIPEVSAAAAARLEPKTAELDRRLCEIAERFPDALLASSLAVEDMLITDRIAALSLPLGVFTLDTGRLNPETAALIGDTRRRYPHIGLAVWRPQGEAAQAFDREHGAGGIYDSVAVRKACCTIRKVEPLNRALSSARAWLTGQRRGQSQTRSGLDWEECDRERGIVKFNPIFDWEEDDVWAYAAAHNLPLNALYRQGYPSIGCEPCTRPVKKGEDIRAGRWWWESRDSKECGLHSQNTANPSS</sequence>
<accession>A0A9X4E0V6</accession>
<dbReference type="GO" id="GO:0043866">
    <property type="term" value="F:adenylyl-sulfate reductase (thioredoxin) activity"/>
    <property type="evidence" value="ECO:0007669"/>
    <property type="project" value="UniProtKB-EC"/>
</dbReference>
<dbReference type="EMBL" id="CP146598">
    <property type="protein sequence ID" value="WWY03349.1"/>
    <property type="molecule type" value="Genomic_DNA"/>
</dbReference>
<dbReference type="Pfam" id="PF01507">
    <property type="entry name" value="PAPS_reduct"/>
    <property type="match status" value="1"/>
</dbReference>
<dbReference type="InterPro" id="IPR014729">
    <property type="entry name" value="Rossmann-like_a/b/a_fold"/>
</dbReference>
<dbReference type="GO" id="GO:0070814">
    <property type="term" value="P:hydrogen sulfide biosynthetic process"/>
    <property type="evidence" value="ECO:0007669"/>
    <property type="project" value="UniProtKB-UniRule"/>
</dbReference>
<evidence type="ECO:0000256" key="4">
    <source>
        <dbReference type="ARBA" id="ARBA00023004"/>
    </source>
</evidence>
<dbReference type="Proteomes" id="UP001149607">
    <property type="component" value="Chromosome"/>
</dbReference>
<dbReference type="PANTHER" id="PTHR46482:SF9">
    <property type="entry name" value="5'-ADENYLYLSULFATE REDUCTASE 1, CHLOROPLASTIC"/>
    <property type="match status" value="1"/>
</dbReference>
<dbReference type="HAMAP" id="MF_00063">
    <property type="entry name" value="CysH"/>
    <property type="match status" value="1"/>
</dbReference>
<dbReference type="RefSeq" id="WP_274584258.1">
    <property type="nucleotide sequence ID" value="NZ_CP145811.1"/>
</dbReference>
<keyword evidence="5 6" id="KW-0411">Iron-sulfur</keyword>
<dbReference type="GO" id="GO:0046872">
    <property type="term" value="F:metal ion binding"/>
    <property type="evidence" value="ECO:0007669"/>
    <property type="project" value="UniProtKB-KW"/>
</dbReference>
<dbReference type="CDD" id="cd23945">
    <property type="entry name" value="PAPS_reductase"/>
    <property type="match status" value="1"/>
</dbReference>
<evidence type="ECO:0000256" key="3">
    <source>
        <dbReference type="ARBA" id="ARBA00023002"/>
    </source>
</evidence>
<feature type="binding site" evidence="6">
    <location>
        <position position="209"/>
    </location>
    <ligand>
        <name>[4Fe-4S] cluster</name>
        <dbReference type="ChEBI" id="CHEBI:49883"/>
    </ligand>
</feature>
<evidence type="ECO:0000313" key="8">
    <source>
        <dbReference type="EMBL" id="MDD9326939.1"/>
    </source>
</evidence>
<dbReference type="EMBL" id="JAPQFL010000001">
    <property type="protein sequence ID" value="MDD9326939.1"/>
    <property type="molecule type" value="Genomic_DNA"/>
</dbReference>
<feature type="binding site" evidence="6">
    <location>
        <position position="127"/>
    </location>
    <ligand>
        <name>[4Fe-4S] cluster</name>
        <dbReference type="ChEBI" id="CHEBI:49883"/>
    </ligand>
</feature>
<reference evidence="8" key="1">
    <citation type="submission" date="2022-10" db="EMBL/GenBank/DDBJ databases">
        <authorList>
            <person name="Boutroux M."/>
        </authorList>
    </citation>
    <scope>NUCLEOTIDE SEQUENCE</scope>
    <source>
        <strain evidence="8">51.81</strain>
    </source>
</reference>
<comment type="pathway">
    <text evidence="6">Sulfur metabolism; hydrogen sulfide biosynthesis; sulfite from sulfate.</text>
</comment>
<keyword evidence="10" id="KW-1185">Reference proteome</keyword>
<dbReference type="GO" id="GO:0004604">
    <property type="term" value="F:phosphoadenylyl-sulfate reductase (thioredoxin) activity"/>
    <property type="evidence" value="ECO:0007669"/>
    <property type="project" value="UniProtKB-UniRule"/>
</dbReference>